<dbReference type="EMBL" id="UYRX01000029">
    <property type="protein sequence ID" value="VDK70042.1"/>
    <property type="molecule type" value="Genomic_DNA"/>
</dbReference>
<dbReference type="PANTHER" id="PTHR11176">
    <property type="entry name" value="BOULE-RELATED"/>
    <property type="match status" value="1"/>
</dbReference>
<evidence type="ECO:0000256" key="1">
    <source>
        <dbReference type="ARBA" id="ARBA00022884"/>
    </source>
</evidence>
<dbReference type="GO" id="GO:0008494">
    <property type="term" value="F:translation activator activity"/>
    <property type="evidence" value="ECO:0007669"/>
    <property type="project" value="TreeGrafter"/>
</dbReference>
<proteinExistence type="predicted"/>
<keyword evidence="1 2" id="KW-0694">RNA-binding</keyword>
<dbReference type="GO" id="GO:0070935">
    <property type="term" value="P:3'-UTR-mediated mRNA stabilization"/>
    <property type="evidence" value="ECO:0007669"/>
    <property type="project" value="TreeGrafter"/>
</dbReference>
<evidence type="ECO:0000256" key="2">
    <source>
        <dbReference type="PROSITE-ProRule" id="PRU00176"/>
    </source>
</evidence>
<dbReference type="AlphaFoldDB" id="A0A3P6S2V2"/>
<dbReference type="Proteomes" id="UP000277928">
    <property type="component" value="Unassembled WGS sequence"/>
</dbReference>
<reference evidence="5 6" key="1">
    <citation type="submission" date="2018-08" db="EMBL/GenBank/DDBJ databases">
        <authorList>
            <person name="Laetsch R D."/>
            <person name="Stevens L."/>
            <person name="Kumar S."/>
            <person name="Blaxter L. M."/>
        </authorList>
    </citation>
    <scope>NUCLEOTIDE SEQUENCE [LARGE SCALE GENOMIC DNA]</scope>
</reference>
<dbReference type="OrthoDB" id="762982at2759"/>
<evidence type="ECO:0000313" key="5">
    <source>
        <dbReference type="EMBL" id="VDK70042.1"/>
    </source>
</evidence>
<dbReference type="InterPro" id="IPR000504">
    <property type="entry name" value="RRM_dom"/>
</dbReference>
<dbReference type="GO" id="GO:0003730">
    <property type="term" value="F:mRNA 3'-UTR binding"/>
    <property type="evidence" value="ECO:0007669"/>
    <property type="project" value="TreeGrafter"/>
</dbReference>
<keyword evidence="6" id="KW-1185">Reference proteome</keyword>
<sequence>MMMSPAFATLTYDSTGTPYQMTYPAGATIYPATTTPFPIPAAADPRTFEMIPHRIFVGGFPATVGLRIELQTTELDLRLFFEKFGHVREAKVIRSSEGTSKGYGFITFDTEDEAKTVMQINANQESEKLEFKGRRLNLGPAIRRMIHGPRFTPEYAIATPTGQLLATSAFGGITYAISQSPFVVMPPPNQVQPLVYSPVSTVAPAQYTISNTMSIMDNTVMVESVRSVCVVQKTDVLKDAGNNRTQQFVANSGAAPVMLVPNNGNTISPHDSPRTNGLGGQPQALSGSVHIPTSGQPPQQQAYVGMQQMAQVTTQPLTPMTPSVATQRAALFPSAAYYAPTAPANDMTHYSQMTAPTYFFAPGGYQTIDGSGQTATMAIPAPNQIQLMPQQITPQTPQPCFYEESVIGGWQNPAEVRPTSTPRRSPMKSVVSLSNQLGQVNLQQYGKLIFGRLLLRYCLLCEISTRKPEEATTLYGFRGF</sequence>
<dbReference type="PROSITE" id="PS50102">
    <property type="entry name" value="RRM"/>
    <property type="match status" value="1"/>
</dbReference>
<protein>
    <recommendedName>
        <fullName evidence="4">RRM domain-containing protein</fullName>
    </recommendedName>
</protein>
<evidence type="ECO:0000259" key="4">
    <source>
        <dbReference type="PROSITE" id="PS50102"/>
    </source>
</evidence>
<dbReference type="InterPro" id="IPR012677">
    <property type="entry name" value="Nucleotide-bd_a/b_plait_sf"/>
</dbReference>
<organism evidence="5 6">
    <name type="scientific">Litomosoides sigmodontis</name>
    <name type="common">Filarial nematode worm</name>
    <dbReference type="NCBI Taxonomy" id="42156"/>
    <lineage>
        <taxon>Eukaryota</taxon>
        <taxon>Metazoa</taxon>
        <taxon>Ecdysozoa</taxon>
        <taxon>Nematoda</taxon>
        <taxon>Chromadorea</taxon>
        <taxon>Rhabditida</taxon>
        <taxon>Spirurina</taxon>
        <taxon>Spiruromorpha</taxon>
        <taxon>Filarioidea</taxon>
        <taxon>Onchocercidae</taxon>
        <taxon>Litomosoides</taxon>
    </lineage>
</organism>
<dbReference type="Gene3D" id="3.30.70.330">
    <property type="match status" value="1"/>
</dbReference>
<dbReference type="PANTHER" id="PTHR11176:SF57">
    <property type="entry name" value="PROTEIN BOULE"/>
    <property type="match status" value="1"/>
</dbReference>
<evidence type="ECO:0000256" key="3">
    <source>
        <dbReference type="SAM" id="MobiDB-lite"/>
    </source>
</evidence>
<name>A0A3P6S2V2_LITSI</name>
<dbReference type="Pfam" id="PF00076">
    <property type="entry name" value="RRM_1"/>
    <property type="match status" value="1"/>
</dbReference>
<dbReference type="InterPro" id="IPR035979">
    <property type="entry name" value="RBD_domain_sf"/>
</dbReference>
<dbReference type="GO" id="GO:0045948">
    <property type="term" value="P:positive regulation of translational initiation"/>
    <property type="evidence" value="ECO:0007669"/>
    <property type="project" value="TreeGrafter"/>
</dbReference>
<feature type="domain" description="RRM" evidence="4">
    <location>
        <begin position="53"/>
        <end position="143"/>
    </location>
</feature>
<dbReference type="SUPFAM" id="SSF54928">
    <property type="entry name" value="RNA-binding domain, RBD"/>
    <property type="match status" value="1"/>
</dbReference>
<dbReference type="SMART" id="SM00360">
    <property type="entry name" value="RRM"/>
    <property type="match status" value="1"/>
</dbReference>
<feature type="compositionally biased region" description="Polar residues" evidence="3">
    <location>
        <begin position="283"/>
        <end position="299"/>
    </location>
</feature>
<dbReference type="OMA" id="FEMIPHR"/>
<feature type="region of interest" description="Disordered" evidence="3">
    <location>
        <begin position="264"/>
        <end position="299"/>
    </location>
</feature>
<dbReference type="STRING" id="42156.A0A3P6S2V2"/>
<evidence type="ECO:0000313" key="6">
    <source>
        <dbReference type="Proteomes" id="UP000277928"/>
    </source>
</evidence>
<gene>
    <name evidence="5" type="ORF">NLS_LOCUS963</name>
</gene>
<accession>A0A3P6S2V2</accession>
<dbReference type="GO" id="GO:0005737">
    <property type="term" value="C:cytoplasm"/>
    <property type="evidence" value="ECO:0007669"/>
    <property type="project" value="TreeGrafter"/>
</dbReference>